<sequence>MPDDTKTKSGWFRHRRTGQVFEAEGYQYQEALKNKDLEEVDAPGETSDQSPSSKLVALRERLAGLGLDWTADDSEDDLNKRLEAHTVVLREQAAQLGIKPLMPNWKPETLTDKIRAATAERTLATPEP</sequence>
<evidence type="ECO:0000313" key="2">
    <source>
        <dbReference type="EMBL" id="OWL96530.1"/>
    </source>
</evidence>
<organism evidence="2 3">
    <name type="scientific">Deinococcus indicus</name>
    <dbReference type="NCBI Taxonomy" id="223556"/>
    <lineage>
        <taxon>Bacteria</taxon>
        <taxon>Thermotogati</taxon>
        <taxon>Deinococcota</taxon>
        <taxon>Deinococci</taxon>
        <taxon>Deinococcales</taxon>
        <taxon>Deinococcaceae</taxon>
        <taxon>Deinococcus</taxon>
    </lineage>
</organism>
<dbReference type="Proteomes" id="UP000197208">
    <property type="component" value="Unassembled WGS sequence"/>
</dbReference>
<proteinExistence type="predicted"/>
<comment type="caution">
    <text evidence="2">The sequence shown here is derived from an EMBL/GenBank/DDBJ whole genome shotgun (WGS) entry which is preliminary data.</text>
</comment>
<protein>
    <submittedName>
        <fullName evidence="2">Uncharacterized protein</fullName>
    </submittedName>
</protein>
<dbReference type="AlphaFoldDB" id="A0A2D0A7Y4"/>
<evidence type="ECO:0000313" key="3">
    <source>
        <dbReference type="Proteomes" id="UP000197208"/>
    </source>
</evidence>
<reference evidence="2 3" key="1">
    <citation type="submission" date="2017-05" db="EMBL/GenBank/DDBJ databases">
        <title>De novo genome assembly of Deniococcus indicus strain DR1.</title>
        <authorList>
            <person name="Chauhan D."/>
            <person name="Yennamalli R.M."/>
            <person name="Priyadarshini R."/>
        </authorList>
    </citation>
    <scope>NUCLEOTIDE SEQUENCE [LARGE SCALE GENOMIC DNA]</scope>
    <source>
        <strain evidence="2 3">DR1</strain>
    </source>
</reference>
<feature type="region of interest" description="Disordered" evidence="1">
    <location>
        <begin position="32"/>
        <end position="54"/>
    </location>
</feature>
<gene>
    <name evidence="2" type="ORF">CBQ26_09135</name>
</gene>
<evidence type="ECO:0000256" key="1">
    <source>
        <dbReference type="SAM" id="MobiDB-lite"/>
    </source>
</evidence>
<dbReference type="OrthoDB" id="9847624at2"/>
<accession>A0A2D0A7Y4</accession>
<dbReference type="RefSeq" id="WP_088248319.1">
    <property type="nucleotide sequence ID" value="NZ_NHMK01000011.1"/>
</dbReference>
<name>A0A2D0A7Y4_9DEIO</name>
<dbReference type="EMBL" id="NHMK01000011">
    <property type="protein sequence ID" value="OWL96530.1"/>
    <property type="molecule type" value="Genomic_DNA"/>
</dbReference>
<keyword evidence="3" id="KW-1185">Reference proteome</keyword>